<dbReference type="GeneID" id="90038168"/>
<dbReference type="SUPFAM" id="SSF82153">
    <property type="entry name" value="FAS1 domain"/>
    <property type="match status" value="1"/>
</dbReference>
<proteinExistence type="predicted"/>
<feature type="chain" id="PRO_5046893977" description="FAS1 domain-containing protein" evidence="2">
    <location>
        <begin position="19"/>
        <end position="243"/>
    </location>
</feature>
<dbReference type="EMBL" id="JBBJBU010000006">
    <property type="protein sequence ID" value="KAK7204970.1"/>
    <property type="molecule type" value="Genomic_DNA"/>
</dbReference>
<evidence type="ECO:0000256" key="1">
    <source>
        <dbReference type="ARBA" id="ARBA00022729"/>
    </source>
</evidence>
<keyword evidence="5" id="KW-1185">Reference proteome</keyword>
<evidence type="ECO:0000313" key="4">
    <source>
        <dbReference type="EMBL" id="KAK7204970.1"/>
    </source>
</evidence>
<evidence type="ECO:0000256" key="2">
    <source>
        <dbReference type="SAM" id="SignalP"/>
    </source>
</evidence>
<dbReference type="Proteomes" id="UP001498771">
    <property type="component" value="Unassembled WGS sequence"/>
</dbReference>
<sequence>MKFSTLFTVSAITAAASAQLLVGNLRSDVYLPQANDPDALKPFYKSSALEAKAQAARAERVLDQKQLATKKQQHVLYGEMPEEEVHSEGHGVQLLLTDAMGVNRDISIFAGLTRQTENLMYRLQDPALDTLVLAPTNGVMQNLPRKPWEDAPDADPISPNAGPHGDERRALENIEKFVLSHVVFGYSFQQPGHKSKCGSGLSDLWYEIAGDKVTVHSDKKAANVVKMERVGNGQVWTIDDVLN</sequence>
<dbReference type="PANTHER" id="PTHR28156">
    <property type="entry name" value="FAS1 DOMAIN-CONTAINING PROTEIN YDR262W"/>
    <property type="match status" value="1"/>
</dbReference>
<dbReference type="InterPro" id="IPR000782">
    <property type="entry name" value="FAS1_domain"/>
</dbReference>
<feature type="domain" description="FAS1" evidence="3">
    <location>
        <begin position="93"/>
        <end position="242"/>
    </location>
</feature>
<dbReference type="PROSITE" id="PS50213">
    <property type="entry name" value="FAS1"/>
    <property type="match status" value="1"/>
</dbReference>
<dbReference type="InterPro" id="IPR040200">
    <property type="entry name" value="Mug57-like"/>
</dbReference>
<name>A0ABR1F557_9ASCO</name>
<dbReference type="PANTHER" id="PTHR28156:SF1">
    <property type="entry name" value="FAS1 DOMAIN-CONTAINING PROTEIN YDR262W"/>
    <property type="match status" value="1"/>
</dbReference>
<organism evidence="4 5">
    <name type="scientific">Myxozyma melibiosi</name>
    <dbReference type="NCBI Taxonomy" id="54550"/>
    <lineage>
        <taxon>Eukaryota</taxon>
        <taxon>Fungi</taxon>
        <taxon>Dikarya</taxon>
        <taxon>Ascomycota</taxon>
        <taxon>Saccharomycotina</taxon>
        <taxon>Lipomycetes</taxon>
        <taxon>Lipomycetales</taxon>
        <taxon>Lipomycetaceae</taxon>
        <taxon>Myxozyma</taxon>
    </lineage>
</organism>
<keyword evidence="1 2" id="KW-0732">Signal</keyword>
<reference evidence="4 5" key="1">
    <citation type="submission" date="2024-03" db="EMBL/GenBank/DDBJ databases">
        <title>Genome-scale model development and genomic sequencing of the oleaginous clade Lipomyces.</title>
        <authorList>
            <consortium name="Lawrence Berkeley National Laboratory"/>
            <person name="Czajka J.J."/>
            <person name="Han Y."/>
            <person name="Kim J."/>
            <person name="Mondo S.J."/>
            <person name="Hofstad B.A."/>
            <person name="Robles A."/>
            <person name="Haridas S."/>
            <person name="Riley R."/>
            <person name="LaButti K."/>
            <person name="Pangilinan J."/>
            <person name="Andreopoulos W."/>
            <person name="Lipzen A."/>
            <person name="Yan J."/>
            <person name="Wang M."/>
            <person name="Ng V."/>
            <person name="Grigoriev I.V."/>
            <person name="Spatafora J.W."/>
            <person name="Magnuson J.K."/>
            <person name="Baker S.E."/>
            <person name="Pomraning K.R."/>
        </authorList>
    </citation>
    <scope>NUCLEOTIDE SEQUENCE [LARGE SCALE GENOMIC DNA]</scope>
    <source>
        <strain evidence="4 5">Phaff 52-87</strain>
    </source>
</reference>
<gene>
    <name evidence="4" type="ORF">BZA70DRAFT_278772</name>
</gene>
<dbReference type="RefSeq" id="XP_064768003.1">
    <property type="nucleotide sequence ID" value="XM_064912656.1"/>
</dbReference>
<feature type="signal peptide" evidence="2">
    <location>
        <begin position="1"/>
        <end position="18"/>
    </location>
</feature>
<protein>
    <recommendedName>
        <fullName evidence="3">FAS1 domain-containing protein</fullName>
    </recommendedName>
</protein>
<dbReference type="InterPro" id="IPR036378">
    <property type="entry name" value="FAS1_dom_sf"/>
</dbReference>
<comment type="caution">
    <text evidence="4">The sequence shown here is derived from an EMBL/GenBank/DDBJ whole genome shotgun (WGS) entry which is preliminary data.</text>
</comment>
<evidence type="ECO:0000313" key="5">
    <source>
        <dbReference type="Proteomes" id="UP001498771"/>
    </source>
</evidence>
<evidence type="ECO:0000259" key="3">
    <source>
        <dbReference type="PROSITE" id="PS50213"/>
    </source>
</evidence>
<accession>A0ABR1F557</accession>